<dbReference type="Proteomes" id="UP000261210">
    <property type="component" value="Unassembled WGS sequence"/>
</dbReference>
<feature type="transmembrane region" description="Helical" evidence="5">
    <location>
        <begin position="62"/>
        <end position="80"/>
    </location>
</feature>
<feature type="transmembrane region" description="Helical" evidence="5">
    <location>
        <begin position="86"/>
        <end position="104"/>
    </location>
</feature>
<dbReference type="GO" id="GO:0016020">
    <property type="term" value="C:membrane"/>
    <property type="evidence" value="ECO:0007669"/>
    <property type="project" value="UniProtKB-SubCell"/>
</dbReference>
<feature type="transmembrane region" description="Helical" evidence="5">
    <location>
        <begin position="31"/>
        <end position="50"/>
    </location>
</feature>
<dbReference type="AlphaFoldDB" id="A0A3E4NCU4"/>
<evidence type="ECO:0000313" key="6">
    <source>
        <dbReference type="EMBL" id="RGK60588.1"/>
    </source>
</evidence>
<accession>A0A3E4NCU4</accession>
<evidence type="ECO:0000313" key="7">
    <source>
        <dbReference type="Proteomes" id="UP000261210"/>
    </source>
</evidence>
<keyword evidence="2 5" id="KW-0812">Transmembrane</keyword>
<sequence>MIMDYFKNLLIGLVTGIAAYLNPISGEIKSLIAVFALNFICGLLTALLINHESFSFKKAWRCIVEATIFFALVSCIYFIGEHKGNPEGALQCVSFITYSVFYFYGVNILRNIKEILPNSSNGHKVVAFLHYVLSVEFIKNIPYLTNYLQKGGAK</sequence>
<protein>
    <recommendedName>
        <fullName evidence="8">Holin</fullName>
    </recommendedName>
</protein>
<keyword evidence="4 5" id="KW-0472">Membrane</keyword>
<reference evidence="6 7" key="1">
    <citation type="submission" date="2018-08" db="EMBL/GenBank/DDBJ databases">
        <title>A genome reference for cultivated species of the human gut microbiota.</title>
        <authorList>
            <person name="Zou Y."/>
            <person name="Xue W."/>
            <person name="Luo G."/>
        </authorList>
    </citation>
    <scope>NUCLEOTIDE SEQUENCE [LARGE SCALE GENOMIC DNA]</scope>
    <source>
        <strain evidence="6 7">TF10-34</strain>
    </source>
</reference>
<evidence type="ECO:0000256" key="5">
    <source>
        <dbReference type="SAM" id="Phobius"/>
    </source>
</evidence>
<dbReference type="EMBL" id="QSQU01000021">
    <property type="protein sequence ID" value="RGK60588.1"/>
    <property type="molecule type" value="Genomic_DNA"/>
</dbReference>
<dbReference type="InterPro" id="IPR006480">
    <property type="entry name" value="Phage_holin_4_1"/>
</dbReference>
<dbReference type="Pfam" id="PF05105">
    <property type="entry name" value="Phage_holin_4_1"/>
    <property type="match status" value="1"/>
</dbReference>
<evidence type="ECO:0000256" key="1">
    <source>
        <dbReference type="ARBA" id="ARBA00004141"/>
    </source>
</evidence>
<organism evidence="6 7">
    <name type="scientific">Bacteroides xylanisolvens</name>
    <dbReference type="NCBI Taxonomy" id="371601"/>
    <lineage>
        <taxon>Bacteria</taxon>
        <taxon>Pseudomonadati</taxon>
        <taxon>Bacteroidota</taxon>
        <taxon>Bacteroidia</taxon>
        <taxon>Bacteroidales</taxon>
        <taxon>Bacteroidaceae</taxon>
        <taxon>Bacteroides</taxon>
    </lineage>
</organism>
<comment type="caution">
    <text evidence="6">The sequence shown here is derived from an EMBL/GenBank/DDBJ whole genome shotgun (WGS) entry which is preliminary data.</text>
</comment>
<comment type="subcellular location">
    <subcellularLocation>
        <location evidence="1">Membrane</location>
        <topology evidence="1">Multi-pass membrane protein</topology>
    </subcellularLocation>
</comment>
<gene>
    <name evidence="6" type="ORF">DXD03_14785</name>
</gene>
<dbReference type="RefSeq" id="WP_117684208.1">
    <property type="nucleotide sequence ID" value="NZ_JADNHC010000013.1"/>
</dbReference>
<evidence type="ECO:0000256" key="4">
    <source>
        <dbReference type="ARBA" id="ARBA00023136"/>
    </source>
</evidence>
<evidence type="ECO:0008006" key="8">
    <source>
        <dbReference type="Google" id="ProtNLM"/>
    </source>
</evidence>
<name>A0A3E4NCU4_9BACE</name>
<keyword evidence="3 5" id="KW-1133">Transmembrane helix</keyword>
<evidence type="ECO:0000256" key="3">
    <source>
        <dbReference type="ARBA" id="ARBA00022989"/>
    </source>
</evidence>
<evidence type="ECO:0000256" key="2">
    <source>
        <dbReference type="ARBA" id="ARBA00022692"/>
    </source>
</evidence>
<proteinExistence type="predicted"/>